<dbReference type="PANTHER" id="PTHR24320">
    <property type="entry name" value="RETINOL DEHYDROGENASE"/>
    <property type="match status" value="1"/>
</dbReference>
<evidence type="ECO:0000313" key="6">
    <source>
        <dbReference type="Proteomes" id="UP000799778"/>
    </source>
</evidence>
<evidence type="ECO:0000256" key="4">
    <source>
        <dbReference type="RuleBase" id="RU000363"/>
    </source>
</evidence>
<evidence type="ECO:0000256" key="2">
    <source>
        <dbReference type="ARBA" id="ARBA00022857"/>
    </source>
</evidence>
<dbReference type="SUPFAM" id="SSF51735">
    <property type="entry name" value="NAD(P)-binding Rossmann-fold domains"/>
    <property type="match status" value="1"/>
</dbReference>
<dbReference type="PRINTS" id="PR00080">
    <property type="entry name" value="SDRFAMILY"/>
</dbReference>
<dbReference type="InterPro" id="IPR036291">
    <property type="entry name" value="NAD(P)-bd_dom_sf"/>
</dbReference>
<organism evidence="5 6">
    <name type="scientific">Aaosphaeria arxii CBS 175.79</name>
    <dbReference type="NCBI Taxonomy" id="1450172"/>
    <lineage>
        <taxon>Eukaryota</taxon>
        <taxon>Fungi</taxon>
        <taxon>Dikarya</taxon>
        <taxon>Ascomycota</taxon>
        <taxon>Pezizomycotina</taxon>
        <taxon>Dothideomycetes</taxon>
        <taxon>Pleosporomycetidae</taxon>
        <taxon>Pleosporales</taxon>
        <taxon>Pleosporales incertae sedis</taxon>
        <taxon>Aaosphaeria</taxon>
    </lineage>
</organism>
<dbReference type="RefSeq" id="XP_033385803.1">
    <property type="nucleotide sequence ID" value="XM_033523416.1"/>
</dbReference>
<evidence type="ECO:0000256" key="3">
    <source>
        <dbReference type="ARBA" id="ARBA00023002"/>
    </source>
</evidence>
<evidence type="ECO:0000256" key="1">
    <source>
        <dbReference type="ARBA" id="ARBA00006484"/>
    </source>
</evidence>
<accession>A0A6A5XYV6</accession>
<keyword evidence="6" id="KW-1185">Reference proteome</keyword>
<comment type="similarity">
    <text evidence="1 4">Belongs to the short-chain dehydrogenases/reductases (SDR) family.</text>
</comment>
<name>A0A6A5XYV6_9PLEO</name>
<keyword evidence="3" id="KW-0560">Oxidoreductase</keyword>
<evidence type="ECO:0000313" key="5">
    <source>
        <dbReference type="EMBL" id="KAF2017464.1"/>
    </source>
</evidence>
<dbReference type="AlphaFoldDB" id="A0A6A5XYV6"/>
<dbReference type="Pfam" id="PF00106">
    <property type="entry name" value="adh_short"/>
    <property type="match status" value="1"/>
</dbReference>
<dbReference type="Proteomes" id="UP000799778">
    <property type="component" value="Unassembled WGS sequence"/>
</dbReference>
<dbReference type="PANTHER" id="PTHR24320:SF282">
    <property type="entry name" value="WW DOMAIN-CONTAINING OXIDOREDUCTASE"/>
    <property type="match status" value="1"/>
</dbReference>
<keyword evidence="2" id="KW-0521">NADP</keyword>
<gene>
    <name evidence="5" type="ORF">BU24DRAFT_344785</name>
</gene>
<protein>
    <submittedName>
        <fullName evidence="5">Oxidoreductase-like protein</fullName>
    </submittedName>
</protein>
<dbReference type="OrthoDB" id="191139at2759"/>
<dbReference type="CDD" id="cd05327">
    <property type="entry name" value="retinol-DH_like_SDR_c_like"/>
    <property type="match status" value="1"/>
</dbReference>
<dbReference type="GO" id="GO:0016491">
    <property type="term" value="F:oxidoreductase activity"/>
    <property type="evidence" value="ECO:0007669"/>
    <property type="project" value="UniProtKB-KW"/>
</dbReference>
<dbReference type="Gene3D" id="3.40.50.720">
    <property type="entry name" value="NAD(P)-binding Rossmann-like Domain"/>
    <property type="match status" value="1"/>
</dbReference>
<dbReference type="InterPro" id="IPR002347">
    <property type="entry name" value="SDR_fam"/>
</dbReference>
<sequence length="311" mass="33800">MSSKFKPATDIPSLAGKVILVTGGNAGLGKQTIKYLAQHSPARIYLAARTASKAEAAIEDIKREVPNACPIEHLPLDLTSFASIATAADTLKSKERRLDILINNAGVMALPYSLTKEGYEIQFGTNHMGHALFTKLLMPVLLETAKTPDADVRIVNLSSIGHYGAPSAGVIFEQPALEQHSTWRRYGQSKLANILFTKELATRYPEITSIAVHPGAIITDLYAGVRTNFIMNIGLWIYSLFTPILPGHFKDPTGGALTQTWGASTAKENLKNGAYYVPIGKLAQGSAKARDDGLAKKLWEYTETEFAKHGY</sequence>
<proteinExistence type="inferred from homology"/>
<reference evidence="5" key="1">
    <citation type="journal article" date="2020" name="Stud. Mycol.">
        <title>101 Dothideomycetes genomes: a test case for predicting lifestyles and emergence of pathogens.</title>
        <authorList>
            <person name="Haridas S."/>
            <person name="Albert R."/>
            <person name="Binder M."/>
            <person name="Bloem J."/>
            <person name="Labutti K."/>
            <person name="Salamov A."/>
            <person name="Andreopoulos B."/>
            <person name="Baker S."/>
            <person name="Barry K."/>
            <person name="Bills G."/>
            <person name="Bluhm B."/>
            <person name="Cannon C."/>
            <person name="Castanera R."/>
            <person name="Culley D."/>
            <person name="Daum C."/>
            <person name="Ezra D."/>
            <person name="Gonzalez J."/>
            <person name="Henrissat B."/>
            <person name="Kuo A."/>
            <person name="Liang C."/>
            <person name="Lipzen A."/>
            <person name="Lutzoni F."/>
            <person name="Magnuson J."/>
            <person name="Mondo S."/>
            <person name="Nolan M."/>
            <person name="Ohm R."/>
            <person name="Pangilinan J."/>
            <person name="Park H.-J."/>
            <person name="Ramirez L."/>
            <person name="Alfaro M."/>
            <person name="Sun H."/>
            <person name="Tritt A."/>
            <person name="Yoshinaga Y."/>
            <person name="Zwiers L.-H."/>
            <person name="Turgeon B."/>
            <person name="Goodwin S."/>
            <person name="Spatafora J."/>
            <person name="Crous P."/>
            <person name="Grigoriev I."/>
        </authorList>
    </citation>
    <scope>NUCLEOTIDE SEQUENCE</scope>
    <source>
        <strain evidence="5">CBS 175.79</strain>
    </source>
</reference>
<dbReference type="PRINTS" id="PR00081">
    <property type="entry name" value="GDHRDH"/>
</dbReference>
<dbReference type="EMBL" id="ML978068">
    <property type="protein sequence ID" value="KAF2017464.1"/>
    <property type="molecule type" value="Genomic_DNA"/>
</dbReference>
<dbReference type="GeneID" id="54280813"/>